<dbReference type="GeneTree" id="ENSGT01110000267173"/>
<feature type="domain" description="Fibronectin type-III" evidence="4">
    <location>
        <begin position="77"/>
        <end position="171"/>
    </location>
</feature>
<dbReference type="InterPro" id="IPR003598">
    <property type="entry name" value="Ig_sub2"/>
</dbReference>
<dbReference type="SMART" id="SM00408">
    <property type="entry name" value="IGc2"/>
    <property type="match status" value="3"/>
</dbReference>
<dbReference type="InterPro" id="IPR036179">
    <property type="entry name" value="Ig-like_dom_sf"/>
</dbReference>
<name>A0A8C9MEQ3_SERCA</name>
<dbReference type="OMA" id="TEGHNGS"/>
<keyword evidence="2" id="KW-0393">Immunoglobulin domain</keyword>
<dbReference type="GO" id="GO:0008307">
    <property type="term" value="F:structural constituent of muscle"/>
    <property type="evidence" value="ECO:0007669"/>
    <property type="project" value="TreeGrafter"/>
</dbReference>
<dbReference type="InterPro" id="IPR013783">
    <property type="entry name" value="Ig-like_fold"/>
</dbReference>
<dbReference type="FunFam" id="2.60.40.10:FF:000012">
    <property type="entry name" value="titin isoform X1"/>
    <property type="match status" value="2"/>
</dbReference>
<evidence type="ECO:0000256" key="1">
    <source>
        <dbReference type="ARBA" id="ARBA00022737"/>
    </source>
</evidence>
<organism evidence="5 6">
    <name type="scientific">Serinus canaria</name>
    <name type="common">Island canary</name>
    <name type="synonym">Fringilla canaria</name>
    <dbReference type="NCBI Taxonomy" id="9135"/>
    <lineage>
        <taxon>Eukaryota</taxon>
        <taxon>Metazoa</taxon>
        <taxon>Chordata</taxon>
        <taxon>Craniata</taxon>
        <taxon>Vertebrata</taxon>
        <taxon>Euteleostomi</taxon>
        <taxon>Archelosauria</taxon>
        <taxon>Archosauria</taxon>
        <taxon>Dinosauria</taxon>
        <taxon>Saurischia</taxon>
        <taxon>Theropoda</taxon>
        <taxon>Coelurosauria</taxon>
        <taxon>Aves</taxon>
        <taxon>Neognathae</taxon>
        <taxon>Neoaves</taxon>
        <taxon>Telluraves</taxon>
        <taxon>Australaves</taxon>
        <taxon>Passeriformes</taxon>
        <taxon>Passeroidea</taxon>
        <taxon>Fringillidae</taxon>
        <taxon>Carduelinae</taxon>
        <taxon>Serinus</taxon>
    </lineage>
</organism>
<dbReference type="Proteomes" id="UP000694409">
    <property type="component" value="Unassembled WGS sequence"/>
</dbReference>
<keyword evidence="1" id="KW-0677">Repeat</keyword>
<dbReference type="FunFam" id="2.60.40.10:FF:000112">
    <property type="entry name" value="Titin a"/>
    <property type="match status" value="1"/>
</dbReference>
<keyword evidence="6" id="KW-1185">Reference proteome</keyword>
<dbReference type="FunFam" id="2.60.40.10:FF:000034">
    <property type="entry name" value="Titin isoform A"/>
    <property type="match status" value="1"/>
</dbReference>
<evidence type="ECO:0000313" key="5">
    <source>
        <dbReference type="Ensembl" id="ENSSCAP00000000132.1"/>
    </source>
</evidence>
<dbReference type="PRINTS" id="PR00014">
    <property type="entry name" value="FNTYPEIII"/>
</dbReference>
<reference evidence="5" key="2">
    <citation type="submission" date="2025-09" db="UniProtKB">
        <authorList>
            <consortium name="Ensembl"/>
        </authorList>
    </citation>
    <scope>IDENTIFICATION</scope>
</reference>
<dbReference type="InterPro" id="IPR036116">
    <property type="entry name" value="FN3_sf"/>
</dbReference>
<feature type="domain" description="Fibronectin type-III" evidence="4">
    <location>
        <begin position="846"/>
        <end position="940"/>
    </location>
</feature>
<accession>A0A8C9MEQ3</accession>
<evidence type="ECO:0000259" key="4">
    <source>
        <dbReference type="PROSITE" id="PS50853"/>
    </source>
</evidence>
<feature type="domain" description="Fibronectin type-III" evidence="4">
    <location>
        <begin position="356"/>
        <end position="454"/>
    </location>
</feature>
<dbReference type="PANTHER" id="PTHR14340">
    <property type="entry name" value="MICROFIBRIL-ASSOCIATED GLYCOPROTEIN 3"/>
    <property type="match status" value="1"/>
</dbReference>
<dbReference type="SUPFAM" id="SSF48726">
    <property type="entry name" value="Immunoglobulin"/>
    <property type="match status" value="3"/>
</dbReference>
<feature type="domain" description="Ig-like" evidence="3">
    <location>
        <begin position="744"/>
        <end position="837"/>
    </location>
</feature>
<dbReference type="GO" id="GO:0045214">
    <property type="term" value="P:sarcomere organization"/>
    <property type="evidence" value="ECO:0007669"/>
    <property type="project" value="TreeGrafter"/>
</dbReference>
<dbReference type="Pfam" id="PF07679">
    <property type="entry name" value="I-set"/>
    <property type="match status" value="3"/>
</dbReference>
<feature type="domain" description="Fibronectin type-III" evidence="4">
    <location>
        <begin position="651"/>
        <end position="744"/>
    </location>
</feature>
<dbReference type="FunFam" id="2.60.40.10:FF:000135">
    <property type="entry name" value="Titin a"/>
    <property type="match status" value="1"/>
</dbReference>
<dbReference type="Ensembl" id="ENSSCAT00000000147.1">
    <property type="protein sequence ID" value="ENSSCAP00000000132.1"/>
    <property type="gene ID" value="ENSSCAG00000000118.1"/>
</dbReference>
<proteinExistence type="predicted"/>
<dbReference type="InterPro" id="IPR003599">
    <property type="entry name" value="Ig_sub"/>
</dbReference>
<reference evidence="5" key="1">
    <citation type="submission" date="2025-08" db="UniProtKB">
        <authorList>
            <consortium name="Ensembl"/>
        </authorList>
    </citation>
    <scope>IDENTIFICATION</scope>
</reference>
<evidence type="ECO:0000313" key="6">
    <source>
        <dbReference type="Proteomes" id="UP000694409"/>
    </source>
</evidence>
<feature type="domain" description="Fibronectin type-III" evidence="4">
    <location>
        <begin position="257"/>
        <end position="353"/>
    </location>
</feature>
<evidence type="ECO:0008006" key="7">
    <source>
        <dbReference type="Google" id="ProtNLM"/>
    </source>
</evidence>
<dbReference type="FunFam" id="2.60.40.10:FF:000003">
    <property type="entry name" value="Titin isoform E"/>
    <property type="match status" value="1"/>
</dbReference>
<dbReference type="FunFam" id="2.60.40.10:FF:000002">
    <property type="entry name" value="Titin a"/>
    <property type="match status" value="3"/>
</dbReference>
<dbReference type="PANTHER" id="PTHR14340:SF13">
    <property type="entry name" value="TITIN"/>
    <property type="match status" value="1"/>
</dbReference>
<dbReference type="SUPFAM" id="SSF49265">
    <property type="entry name" value="Fibronectin type III"/>
    <property type="match status" value="5"/>
</dbReference>
<dbReference type="PROSITE" id="PS50853">
    <property type="entry name" value="FN3"/>
    <property type="match status" value="6"/>
</dbReference>
<dbReference type="AlphaFoldDB" id="A0A8C9MEQ3"/>
<evidence type="ECO:0000259" key="3">
    <source>
        <dbReference type="PROSITE" id="PS50835"/>
    </source>
</evidence>
<dbReference type="CDD" id="cd00063">
    <property type="entry name" value="FN3"/>
    <property type="match status" value="7"/>
</dbReference>
<feature type="domain" description="Fibronectin type-III" evidence="4">
    <location>
        <begin position="554"/>
        <end position="649"/>
    </location>
</feature>
<dbReference type="GO" id="GO:0048738">
    <property type="term" value="P:cardiac muscle tissue development"/>
    <property type="evidence" value="ECO:0007669"/>
    <property type="project" value="TreeGrafter"/>
</dbReference>
<dbReference type="InterPro" id="IPR007110">
    <property type="entry name" value="Ig-like_dom"/>
</dbReference>
<dbReference type="Pfam" id="PF00041">
    <property type="entry name" value="fn3"/>
    <property type="match status" value="7"/>
</dbReference>
<dbReference type="GO" id="GO:0031430">
    <property type="term" value="C:M band"/>
    <property type="evidence" value="ECO:0007669"/>
    <property type="project" value="TreeGrafter"/>
</dbReference>
<sequence>MIPFKGRPPPTVTWRKGDKNLGSDERYIIQNTESSTLLIIPQVTRNDTGKYVLTIENGVGEAKSSFVNVKVLDTPSACQKLQLKHVSRGTVTLVWEPPLINGGSEITNYVVEKRDATKRAWSTVTTKCSHTTIKLTNLSEKTAFFFRVLAENEIGLGEPCETTEPVKAADVPGPVKDLAMKDSTKSSVKLQWSKPDYDGGSIISDYVIEKKLQEEKEWTYAGTSKSCEFVAEKLKELSVMEFRVFAKNEKGMTLPDAPGAPEPTNVTGDSITLTWARPESDGGSEINEYILERREKKSMRWVKVSSKRPITENRYRVTGLIEGNEYEFHVMAENAAGVGPPSDVSKLIKCREPVSPPSAPNVVKVTDTSKTSVSLEWTKPVFDGGMEIIGYIIEMCKADLEAWQKVNAETVIATKYTVVDLEAGEHYKFRVSAVNGAGRGESCEIPASVQTVDRLSAPEIDIDANFKQTHIVRAGASIRLFIAFSGRPVPTAVWSKADANLSLRADIQTTDSFSTLTVEECNRNDAGKYVFTVENNSGSKSITFTVKVLDTPGPPGPITFKDVTRTSITLMWDAPVLDGGSRIHHYVVEKREASRRSWQVVSSKCTRQIFKVTDLAEGMPYYYRVSAENEYGVGEPCELTEPVVATEEPAPPKRLDIVDTTKSSVVLAWLKPDHDGGSRITGYLLEMKQKGSDSWTVAGQTKQLTFTVEGLVENTEYEFRVKARNNAGYSEPREAFSSVIVKEPQIEPTADLSDISRQLITCKAGSTFTIDIPISGRPAPKVTWKLEEMRLKETERVTIKTTKDRTTLTVKDSMRGDSGKYYLTLENTAGVKTFTVTVVVIGRPGPVTGPIEISSVSAESCVLTWKEPEDDGGSDITNYIVEKRESGTTAWQLVNSSVKRTQIKVSHLTKYQEYSFRVSSENRFGVSKPVESKTVVAEHPFGK</sequence>
<evidence type="ECO:0000256" key="2">
    <source>
        <dbReference type="ARBA" id="ARBA00023319"/>
    </source>
</evidence>
<feature type="domain" description="Ig-like" evidence="3">
    <location>
        <begin position="458"/>
        <end position="543"/>
    </location>
</feature>
<dbReference type="InterPro" id="IPR013098">
    <property type="entry name" value="Ig_I-set"/>
</dbReference>
<protein>
    <recommendedName>
        <fullName evidence="7">Titin</fullName>
    </recommendedName>
</protein>
<dbReference type="SMART" id="SM00060">
    <property type="entry name" value="FN3"/>
    <property type="match status" value="7"/>
</dbReference>
<dbReference type="Gene3D" id="2.60.40.10">
    <property type="entry name" value="Immunoglobulins"/>
    <property type="match status" value="10"/>
</dbReference>
<dbReference type="CDD" id="cd05748">
    <property type="entry name" value="Ig_Titin_like"/>
    <property type="match status" value="3"/>
</dbReference>
<dbReference type="PROSITE" id="PS50835">
    <property type="entry name" value="IG_LIKE"/>
    <property type="match status" value="2"/>
</dbReference>
<dbReference type="SMART" id="SM00409">
    <property type="entry name" value="IG"/>
    <property type="match status" value="3"/>
</dbReference>
<dbReference type="InterPro" id="IPR003961">
    <property type="entry name" value="FN3_dom"/>
</dbReference>